<evidence type="ECO:0000259" key="2">
    <source>
        <dbReference type="PROSITE" id="PS50943"/>
    </source>
</evidence>
<dbReference type="Gene3D" id="1.10.260.40">
    <property type="entry name" value="lambda repressor-like DNA-binding domains"/>
    <property type="match status" value="1"/>
</dbReference>
<dbReference type="InterPro" id="IPR010982">
    <property type="entry name" value="Lambda_DNA-bd_dom_sf"/>
</dbReference>
<feature type="region of interest" description="Disordered" evidence="1">
    <location>
        <begin position="270"/>
        <end position="296"/>
    </location>
</feature>
<evidence type="ECO:0000313" key="3">
    <source>
        <dbReference type="EMBL" id="GIH38588.1"/>
    </source>
</evidence>
<dbReference type="Pfam" id="PF17765">
    <property type="entry name" value="MLTR_LBD"/>
    <property type="match status" value="1"/>
</dbReference>
<dbReference type="Pfam" id="PF13560">
    <property type="entry name" value="HTH_31"/>
    <property type="match status" value="1"/>
</dbReference>
<protein>
    <submittedName>
        <fullName evidence="3">Transcriptional regulator</fullName>
    </submittedName>
</protein>
<organism evidence="3 4">
    <name type="scientific">Microbispora corallina</name>
    <dbReference type="NCBI Taxonomy" id="83302"/>
    <lineage>
        <taxon>Bacteria</taxon>
        <taxon>Bacillati</taxon>
        <taxon>Actinomycetota</taxon>
        <taxon>Actinomycetes</taxon>
        <taxon>Streptosporangiales</taxon>
        <taxon>Streptosporangiaceae</taxon>
        <taxon>Microbispora</taxon>
    </lineage>
</organism>
<evidence type="ECO:0000313" key="4">
    <source>
        <dbReference type="Proteomes" id="UP000603904"/>
    </source>
</evidence>
<name>A0ABQ4FUV0_9ACTN</name>
<dbReference type="Proteomes" id="UP000603904">
    <property type="component" value="Unassembled WGS sequence"/>
</dbReference>
<feature type="domain" description="HTH cro/C1-type" evidence="2">
    <location>
        <begin position="35"/>
        <end position="85"/>
    </location>
</feature>
<evidence type="ECO:0000256" key="1">
    <source>
        <dbReference type="SAM" id="MobiDB-lite"/>
    </source>
</evidence>
<dbReference type="EMBL" id="BOOC01000005">
    <property type="protein sequence ID" value="GIH38588.1"/>
    <property type="molecule type" value="Genomic_DNA"/>
</dbReference>
<dbReference type="PROSITE" id="PS50943">
    <property type="entry name" value="HTH_CROC1"/>
    <property type="match status" value="1"/>
</dbReference>
<gene>
    <name evidence="3" type="ORF">Mco01_15880</name>
</gene>
<dbReference type="PANTHER" id="PTHR35010:SF2">
    <property type="entry name" value="BLL4672 PROTEIN"/>
    <property type="match status" value="1"/>
</dbReference>
<dbReference type="PANTHER" id="PTHR35010">
    <property type="entry name" value="BLL4672 PROTEIN-RELATED"/>
    <property type="match status" value="1"/>
</dbReference>
<dbReference type="InterPro" id="IPR001387">
    <property type="entry name" value="Cro/C1-type_HTH"/>
</dbReference>
<keyword evidence="4" id="KW-1185">Reference proteome</keyword>
<sequence length="296" mass="32478">MDSDKLLGEFLHARRMATSPRQAGLAHSGPRRTPGLRREEVAVLAGVSLDYYARLEQGRERRPSDQVLNALARVFQMDGDTTDYLYKLAYPGLRSPAPVDMPERVSPTLYGILAGWNDVPAFVLGRRLDVLASNSMADALYGGLTYRDNCLRMIFLSPEAEDFYADWERAAFVKTAQLRRAAATDPDDPALARLVAELRAHSEVFRTMWERHDVGTRVAEDKSFRHPEVGEISLALHRLTVTSGSGQQLCIMAAPPGSLSEQGLARLAATLPDGGSGAARSPWSRPGQARATEPGF</sequence>
<accession>A0ABQ4FUV0</accession>
<reference evidence="3 4" key="1">
    <citation type="submission" date="2021-01" db="EMBL/GenBank/DDBJ databases">
        <title>Whole genome shotgun sequence of Microbispora corallina NBRC 16416.</title>
        <authorList>
            <person name="Komaki H."/>
            <person name="Tamura T."/>
        </authorList>
    </citation>
    <scope>NUCLEOTIDE SEQUENCE [LARGE SCALE GENOMIC DNA]</scope>
    <source>
        <strain evidence="3 4">NBRC 16416</strain>
    </source>
</reference>
<dbReference type="SMART" id="SM00530">
    <property type="entry name" value="HTH_XRE"/>
    <property type="match status" value="1"/>
</dbReference>
<dbReference type="RefSeq" id="WP_204056223.1">
    <property type="nucleotide sequence ID" value="NZ_BAAAGP010000002.1"/>
</dbReference>
<dbReference type="CDD" id="cd00093">
    <property type="entry name" value="HTH_XRE"/>
    <property type="match status" value="1"/>
</dbReference>
<proteinExistence type="predicted"/>
<comment type="caution">
    <text evidence="3">The sequence shown here is derived from an EMBL/GenBank/DDBJ whole genome shotgun (WGS) entry which is preliminary data.</text>
</comment>
<dbReference type="Gene3D" id="3.30.450.180">
    <property type="match status" value="1"/>
</dbReference>
<dbReference type="SUPFAM" id="SSF47413">
    <property type="entry name" value="lambda repressor-like DNA-binding domains"/>
    <property type="match status" value="1"/>
</dbReference>
<dbReference type="InterPro" id="IPR041413">
    <property type="entry name" value="MLTR_LBD"/>
</dbReference>